<keyword evidence="4" id="KW-1185">Reference proteome</keyword>
<evidence type="ECO:0000313" key="3">
    <source>
        <dbReference type="EMBL" id="OLP75231.1"/>
    </source>
</evidence>
<feature type="compositionally biased region" description="Polar residues" evidence="1">
    <location>
        <begin position="806"/>
        <end position="817"/>
    </location>
</feature>
<feature type="domain" description="Reverse transcriptase Ty1/copia-type" evidence="2">
    <location>
        <begin position="280"/>
        <end position="500"/>
    </location>
</feature>
<dbReference type="InterPro" id="IPR013103">
    <property type="entry name" value="RVT_2"/>
</dbReference>
<evidence type="ECO:0000259" key="2">
    <source>
        <dbReference type="Pfam" id="PF07727"/>
    </source>
</evidence>
<evidence type="ECO:0000313" key="4">
    <source>
        <dbReference type="Proteomes" id="UP000186817"/>
    </source>
</evidence>
<dbReference type="OrthoDB" id="3054497at2759"/>
<comment type="caution">
    <text evidence="3">The sequence shown here is derived from an EMBL/GenBank/DDBJ whole genome shotgun (WGS) entry which is preliminary data.</text>
</comment>
<evidence type="ECO:0000256" key="1">
    <source>
        <dbReference type="SAM" id="MobiDB-lite"/>
    </source>
</evidence>
<protein>
    <submittedName>
        <fullName evidence="3">Copia protein</fullName>
    </submittedName>
</protein>
<organism evidence="3 4">
    <name type="scientific">Symbiodinium microadriaticum</name>
    <name type="common">Dinoflagellate</name>
    <name type="synonym">Zooxanthella microadriatica</name>
    <dbReference type="NCBI Taxonomy" id="2951"/>
    <lineage>
        <taxon>Eukaryota</taxon>
        <taxon>Sar</taxon>
        <taxon>Alveolata</taxon>
        <taxon>Dinophyceae</taxon>
        <taxon>Suessiales</taxon>
        <taxon>Symbiodiniaceae</taxon>
        <taxon>Symbiodinium</taxon>
    </lineage>
</organism>
<feature type="non-terminal residue" evidence="3">
    <location>
        <position position="1476"/>
    </location>
</feature>
<accession>A0A1Q9BX27</accession>
<reference evidence="3 4" key="1">
    <citation type="submission" date="2016-02" db="EMBL/GenBank/DDBJ databases">
        <title>Genome analysis of coral dinoflagellate symbionts highlights evolutionary adaptations to a symbiotic lifestyle.</title>
        <authorList>
            <person name="Aranda M."/>
            <person name="Li Y."/>
            <person name="Liew Y.J."/>
            <person name="Baumgarten S."/>
            <person name="Simakov O."/>
            <person name="Wilson M."/>
            <person name="Piel J."/>
            <person name="Ashoor H."/>
            <person name="Bougouffa S."/>
            <person name="Bajic V.B."/>
            <person name="Ryu T."/>
            <person name="Ravasi T."/>
            <person name="Bayer T."/>
            <person name="Micklem G."/>
            <person name="Kim H."/>
            <person name="Bhak J."/>
            <person name="Lajeunesse T.C."/>
            <person name="Voolstra C.R."/>
        </authorList>
    </citation>
    <scope>NUCLEOTIDE SEQUENCE [LARGE SCALE GENOMIC DNA]</scope>
    <source>
        <strain evidence="3 4">CCMP2467</strain>
    </source>
</reference>
<gene>
    <name evidence="3" type="primary">GIP</name>
    <name evidence="3" type="ORF">AK812_SmicGene45007</name>
</gene>
<name>A0A1Q9BX27_SYMMI</name>
<dbReference type="Proteomes" id="UP000186817">
    <property type="component" value="Unassembled WGS sequence"/>
</dbReference>
<feature type="region of interest" description="Disordered" evidence="1">
    <location>
        <begin position="806"/>
        <end position="826"/>
    </location>
</feature>
<dbReference type="Pfam" id="PF07727">
    <property type="entry name" value="RVT_2"/>
    <property type="match status" value="1"/>
</dbReference>
<dbReference type="EMBL" id="LSRX01002667">
    <property type="protein sequence ID" value="OLP75231.1"/>
    <property type="molecule type" value="Genomic_DNA"/>
</dbReference>
<sequence>MGRTPDASPRLLGDVVDEPHAAATLSALSTDSKLQRQNALRQAARVAFLQVQTDQALQRSLLHRSRVKKTHYECGDLVYVYRERKPTKGKKAIKMWLGPCTVIGAEGQNLWVSRGRRCLLCAPEHMRPAEPEELGELLKVKASLDNIQELLDGKGVQDWAFEAAEADEQPDQEEAIQMDNMDWDSVVLERRRKLLDDVPWQFKKARVEHSVLFGKVARTEDTREKQLDAELPWTAIDPKDRPEFLKAEQKQWQEHIQTIPPERILRSRFAYKDKNRPLRRQDGSVPVKAKARLCVGGHRDPDLGQERLAVDAPTATKTSTMAGAQLAASQGWVGSIGDVQSAFLNGVAAPRGLYFEQPVRGLPGETPGCVVEILKGVFGLSTSPRLWFEKLANDLRTVKLHQEGDTVTVEESPIDPCAFVLVRNGNETCGVLEAHVDDLILWTEEKLKGPMEAAPSALFPISDWERDVFTYVGNEYVKTTDGYLIKQQGYAENRLKEVDVPKGANADEIASADLMQDNRTAVGCLSWLAKETRPDLACQANMAQVKQKSPTIGDVKATNAAVRQAKEFAQMGVEVKAIPLSKMAMLVFHDAAWGNAEPQDPDLEWEEGHRVASQIGYLVCAIDQRCLGQSPGPLSVLCWKSHACKRVCRSTFAGETMAACEAMEAAIHFRAQLLGLWRRRLVSEPEAAKELPIHAVTDCKSLFDYVHRCGAPKATADKRLVIDLASLRQIFLNEAKGLWWRCRGDTEPTVDDPLAVPFHWVPSELQLSDILTKQMRCHMWWESIRRSFFLAVRRVKEVVSNTADTFSKQVSRSQQQGDAFASRPEPELQPELHLEACEGVGAEKLVDWCRGESVPDELPASCQLQGPNATGQAASLLGQGQSVVGGDLLLTGQLRLEQLRLSLTLEEASVRMSGNATSEAKQGGAFSAGSVVTIRRVLFQSTVSIVGTAALTGSGGGFCATGGVTMETGPAHLGLLPEQSSMWLQHTQAADDGGGFQSERAVRLNSASLYILDSVAESSGGGFWCGALELTDSLMTVRGGKAEGSKSIGGAFFVASTDGGSSHVSIVDSRVYVEECTAGGIAGGFLAGDEVRVAGSVLKVWNARAGRRSGGFDAGSLQVSSSVIELENTTADPGKVGAFIVRGRMVVGNHSKITLSRTFAAEQAGGFSAEEGFEVVDGSMLSIHEAKTLGQCGAFRALASVRIAGASTLRVSRSTAQGGDGGGLCQTTKAGEVLVTGRSQLAISDATSGRKGGGLTVWGSLRVTDQSVVRLKRCSAADDGGGACIAGDTLVTRGSRFLVSDAVARGDGGGLISGSMRIVEGSRLELQAVSAAHGGGFYTFQFVVVAGSSTLRVSGSDAKFHGGAFLVECTLSMTKQSRLEVENARAQEHAGTFWAETVNASMGSEIIIRNGSAGRNGGCVWSHNLELSESMLEASECVAQVDGGGFYGDKVTLSRAHVRISGSALERGGGFFAQEL</sequence>
<proteinExistence type="predicted"/>